<dbReference type="RefSeq" id="WP_344310754.1">
    <property type="nucleotide sequence ID" value="NZ_BAAANY010000009.1"/>
</dbReference>
<dbReference type="PROSITE" id="PS00061">
    <property type="entry name" value="ADH_SHORT"/>
    <property type="match status" value="1"/>
</dbReference>
<keyword evidence="4" id="KW-1185">Reference proteome</keyword>
<dbReference type="InterPro" id="IPR030981">
    <property type="entry name" value="SDR_subfam_2"/>
</dbReference>
<protein>
    <submittedName>
        <fullName evidence="3">Mycofactocin-coupled SDR family oxidoreductase</fullName>
    </submittedName>
</protein>
<name>A0ABP4SX96_9ACTN</name>
<dbReference type="Proteomes" id="UP001500618">
    <property type="component" value="Unassembled WGS sequence"/>
</dbReference>
<comment type="caution">
    <text evidence="3">The sequence shown here is derived from an EMBL/GenBank/DDBJ whole genome shotgun (WGS) entry which is preliminary data.</text>
</comment>
<evidence type="ECO:0000313" key="3">
    <source>
        <dbReference type="EMBL" id="GAA1678710.1"/>
    </source>
</evidence>
<evidence type="ECO:0000313" key="4">
    <source>
        <dbReference type="Proteomes" id="UP001500618"/>
    </source>
</evidence>
<dbReference type="PRINTS" id="PR00081">
    <property type="entry name" value="GDHRDH"/>
</dbReference>
<dbReference type="EMBL" id="BAAANY010000009">
    <property type="protein sequence ID" value="GAA1678710.1"/>
    <property type="molecule type" value="Genomic_DNA"/>
</dbReference>
<proteinExistence type="inferred from homology"/>
<evidence type="ECO:0000256" key="1">
    <source>
        <dbReference type="ARBA" id="ARBA00006484"/>
    </source>
</evidence>
<gene>
    <name evidence="3" type="ORF">GCM10009765_29950</name>
</gene>
<accession>A0ABP4SX96</accession>
<dbReference type="SUPFAM" id="SSF51735">
    <property type="entry name" value="NAD(P)-binding Rossmann-fold domains"/>
    <property type="match status" value="1"/>
</dbReference>
<evidence type="ECO:0000256" key="2">
    <source>
        <dbReference type="ARBA" id="ARBA00023002"/>
    </source>
</evidence>
<dbReference type="NCBIfam" id="NF040491">
    <property type="entry name" value="SDR_subfam_4"/>
    <property type="match status" value="1"/>
</dbReference>
<dbReference type="CDD" id="cd05233">
    <property type="entry name" value="SDR_c"/>
    <property type="match status" value="1"/>
</dbReference>
<comment type="similarity">
    <text evidence="1">Belongs to the short-chain dehydrogenases/reductases (SDR) family.</text>
</comment>
<dbReference type="PANTHER" id="PTHR24321:SF8">
    <property type="entry name" value="ESTRADIOL 17-BETA-DEHYDROGENASE 8-RELATED"/>
    <property type="match status" value="1"/>
</dbReference>
<dbReference type="PANTHER" id="PTHR24321">
    <property type="entry name" value="DEHYDROGENASES, SHORT CHAIN"/>
    <property type="match status" value="1"/>
</dbReference>
<dbReference type="InterPro" id="IPR036291">
    <property type="entry name" value="NAD(P)-bd_dom_sf"/>
</dbReference>
<dbReference type="NCBIfam" id="TIGR04504">
    <property type="entry name" value="SDR_subfam_2"/>
    <property type="match status" value="1"/>
</dbReference>
<dbReference type="Gene3D" id="3.40.50.720">
    <property type="entry name" value="NAD(P)-binding Rossmann-like Domain"/>
    <property type="match status" value="1"/>
</dbReference>
<keyword evidence="2" id="KW-0560">Oxidoreductase</keyword>
<dbReference type="Pfam" id="PF13561">
    <property type="entry name" value="adh_short_C2"/>
    <property type="match status" value="1"/>
</dbReference>
<dbReference type="InterPro" id="IPR002347">
    <property type="entry name" value="SDR_fam"/>
</dbReference>
<sequence>MTTRVAVVTGAARGIGAAVVHDLAKSGWAVVAVDVCANNPTLPYAMASRDDLEEVVEPYGDAVLPVVADVRDPQALAAVVSQAVTRFGGLDAAVAGAAVLAGGVPMWELPDATYDALFDVGVRGVHNLARAAIPALLERPVPRSGRFVAIASAASERGLWHLATYCAAKHAVVGLIRGLAADLRGTGVLASAVAPGSTRTDMLDATAAIYHLGSVEEFAAHQLTDRILEPAEVAAAVAWLCSPASSAVTGSVLHVDGGFIG</sequence>
<dbReference type="InterPro" id="IPR020904">
    <property type="entry name" value="Sc_DH/Rdtase_CS"/>
</dbReference>
<reference evidence="4" key="1">
    <citation type="journal article" date="2019" name="Int. J. Syst. Evol. Microbiol.">
        <title>The Global Catalogue of Microorganisms (GCM) 10K type strain sequencing project: providing services to taxonomists for standard genome sequencing and annotation.</title>
        <authorList>
            <consortium name="The Broad Institute Genomics Platform"/>
            <consortium name="The Broad Institute Genome Sequencing Center for Infectious Disease"/>
            <person name="Wu L."/>
            <person name="Ma J."/>
        </authorList>
    </citation>
    <scope>NUCLEOTIDE SEQUENCE [LARGE SCALE GENOMIC DNA]</scope>
    <source>
        <strain evidence="4">JCM 14718</strain>
    </source>
</reference>
<organism evidence="3 4">
    <name type="scientific">Fodinicola feengrottensis</name>
    <dbReference type="NCBI Taxonomy" id="435914"/>
    <lineage>
        <taxon>Bacteria</taxon>
        <taxon>Bacillati</taxon>
        <taxon>Actinomycetota</taxon>
        <taxon>Actinomycetes</taxon>
        <taxon>Mycobacteriales</taxon>
        <taxon>Fodinicola</taxon>
    </lineage>
</organism>